<evidence type="ECO:0000256" key="2">
    <source>
        <dbReference type="ARBA" id="ARBA00022525"/>
    </source>
</evidence>
<evidence type="ECO:0000256" key="9">
    <source>
        <dbReference type="ARBA" id="ARBA00036320"/>
    </source>
</evidence>
<evidence type="ECO:0000256" key="6">
    <source>
        <dbReference type="ARBA" id="ARBA00022825"/>
    </source>
</evidence>
<dbReference type="GO" id="GO:0006508">
    <property type="term" value="P:proteolysis"/>
    <property type="evidence" value="ECO:0007669"/>
    <property type="project" value="UniProtKB-KW"/>
</dbReference>
<dbReference type="PANTHER" id="PTHR24264">
    <property type="entry name" value="TRYPSIN-RELATED"/>
    <property type="match status" value="1"/>
</dbReference>
<evidence type="ECO:0000313" key="15">
    <source>
        <dbReference type="Proteomes" id="UP001066276"/>
    </source>
</evidence>
<dbReference type="Gene3D" id="2.40.10.10">
    <property type="entry name" value="Trypsin-like serine proteases"/>
    <property type="match status" value="2"/>
</dbReference>
<dbReference type="InterPro" id="IPR001254">
    <property type="entry name" value="Trypsin_dom"/>
</dbReference>
<evidence type="ECO:0000256" key="4">
    <source>
        <dbReference type="ARBA" id="ARBA00022757"/>
    </source>
</evidence>
<feature type="compositionally biased region" description="Basic and acidic residues" evidence="12">
    <location>
        <begin position="1"/>
        <end position="14"/>
    </location>
</feature>
<dbReference type="GO" id="GO:0004252">
    <property type="term" value="F:serine-type endopeptidase activity"/>
    <property type="evidence" value="ECO:0007669"/>
    <property type="project" value="UniProtKB-EC"/>
</dbReference>
<dbReference type="SUPFAM" id="SSF50494">
    <property type="entry name" value="Trypsin-like serine proteases"/>
    <property type="match status" value="1"/>
</dbReference>
<evidence type="ECO:0000256" key="3">
    <source>
        <dbReference type="ARBA" id="ARBA00022670"/>
    </source>
</evidence>
<dbReference type="Proteomes" id="UP001066276">
    <property type="component" value="Chromosome 5"/>
</dbReference>
<dbReference type="CDD" id="cd00190">
    <property type="entry name" value="Tryp_SPc"/>
    <property type="match status" value="1"/>
</dbReference>
<dbReference type="EC" id="3.4.21.4" evidence="10"/>
<evidence type="ECO:0000256" key="12">
    <source>
        <dbReference type="SAM" id="MobiDB-lite"/>
    </source>
</evidence>
<dbReference type="InterPro" id="IPR050127">
    <property type="entry name" value="Serine_Proteases_S1"/>
</dbReference>
<accession>A0AAV7RIF4</accession>
<comment type="catalytic activity">
    <reaction evidence="9">
        <text>Preferential cleavage: Arg-|-Xaa, Lys-|-Xaa.</text>
        <dbReference type="EC" id="3.4.21.4"/>
    </reaction>
</comment>
<sequence>MGTDRQGRINKDSPLRSVESAKGNHSTKMKLFLLLVVAVWHAGAYPTKVEDINDIVNGYNCARTSAPWQVYFTCNGGRWCGGSLINQYWIVSAAHCYQPANTLVAYLGEYDTTVTEGMEQSIKVSKVIKHPKYNSVSQDNDIMLVKLSQPAHYNQYVSPIALPTSCAAAGTWCLTSGWGNTVTNGVVYPRVLQCLNEPIISNAECQQAYPYYYTNNMICAGFMQGGQSTCQGDSGGPLECNGQLQGIVSWGYDCAMKGHPTVYTKVCNYNAWINQIMANN</sequence>
<dbReference type="PROSITE" id="PS00134">
    <property type="entry name" value="TRYPSIN_HIS"/>
    <property type="match status" value="1"/>
</dbReference>
<reference evidence="14" key="1">
    <citation type="journal article" date="2022" name="bioRxiv">
        <title>Sequencing and chromosome-scale assembly of the giantPleurodeles waltlgenome.</title>
        <authorList>
            <person name="Brown T."/>
            <person name="Elewa A."/>
            <person name="Iarovenko S."/>
            <person name="Subramanian E."/>
            <person name="Araus A.J."/>
            <person name="Petzold A."/>
            <person name="Susuki M."/>
            <person name="Suzuki K.-i.T."/>
            <person name="Hayashi T."/>
            <person name="Toyoda A."/>
            <person name="Oliveira C."/>
            <person name="Osipova E."/>
            <person name="Leigh N.D."/>
            <person name="Simon A."/>
            <person name="Yun M.H."/>
        </authorList>
    </citation>
    <scope>NUCLEOTIDE SEQUENCE</scope>
    <source>
        <strain evidence="14">20211129_DDA</strain>
        <tissue evidence="14">Liver</tissue>
    </source>
</reference>
<evidence type="ECO:0000256" key="7">
    <source>
        <dbReference type="ARBA" id="ARBA00023145"/>
    </source>
</evidence>
<comment type="subcellular location">
    <subcellularLocation>
        <location evidence="1">Secreted</location>
        <location evidence="1">Extracellular space</location>
    </subcellularLocation>
</comment>
<dbReference type="FunFam" id="2.40.10.10:FF:000008">
    <property type="entry name" value="Cationic trypsin"/>
    <property type="match status" value="1"/>
</dbReference>
<name>A0AAV7RIF4_PLEWA</name>
<dbReference type="FunFam" id="2.40.10.10:FF:000122">
    <property type="entry name" value="Chymotrypsin-like elastase family member 1"/>
    <property type="match status" value="1"/>
</dbReference>
<keyword evidence="2" id="KW-0964">Secreted</keyword>
<feature type="region of interest" description="Disordered" evidence="12">
    <location>
        <begin position="1"/>
        <end position="21"/>
    </location>
</feature>
<dbReference type="InterPro" id="IPR009003">
    <property type="entry name" value="Peptidase_S1_PA"/>
</dbReference>
<evidence type="ECO:0000259" key="13">
    <source>
        <dbReference type="PROSITE" id="PS50240"/>
    </source>
</evidence>
<proteinExistence type="predicted"/>
<dbReference type="InterPro" id="IPR018114">
    <property type="entry name" value="TRYPSIN_HIS"/>
</dbReference>
<dbReference type="InterPro" id="IPR043504">
    <property type="entry name" value="Peptidase_S1_PA_chymotrypsin"/>
</dbReference>
<keyword evidence="6" id="KW-0720">Serine protease</keyword>
<evidence type="ECO:0000313" key="14">
    <source>
        <dbReference type="EMBL" id="KAJ1151412.1"/>
    </source>
</evidence>
<feature type="domain" description="Peptidase S1" evidence="13">
    <location>
        <begin position="55"/>
        <end position="278"/>
    </location>
</feature>
<evidence type="ECO:0000256" key="1">
    <source>
        <dbReference type="ARBA" id="ARBA00004239"/>
    </source>
</evidence>
<dbReference type="PANTHER" id="PTHR24264:SF68">
    <property type="entry name" value="TRYPSIN-3-LIKE"/>
    <property type="match status" value="1"/>
</dbReference>
<evidence type="ECO:0000256" key="8">
    <source>
        <dbReference type="ARBA" id="ARBA00023157"/>
    </source>
</evidence>
<dbReference type="SMART" id="SM00020">
    <property type="entry name" value="Tryp_SPc"/>
    <property type="match status" value="1"/>
</dbReference>
<dbReference type="PROSITE" id="PS50240">
    <property type="entry name" value="TRYPSIN_DOM"/>
    <property type="match status" value="1"/>
</dbReference>
<keyword evidence="4" id="KW-0222">Digestion</keyword>
<dbReference type="Pfam" id="PF00089">
    <property type="entry name" value="Trypsin"/>
    <property type="match status" value="1"/>
</dbReference>
<gene>
    <name evidence="14" type="ORF">NDU88_004193</name>
</gene>
<dbReference type="PRINTS" id="PR00722">
    <property type="entry name" value="CHYMOTRYPSIN"/>
</dbReference>
<dbReference type="AlphaFoldDB" id="A0AAV7RIF4"/>
<evidence type="ECO:0000256" key="11">
    <source>
        <dbReference type="ARBA" id="ARBA00068569"/>
    </source>
</evidence>
<evidence type="ECO:0000256" key="10">
    <source>
        <dbReference type="ARBA" id="ARBA00038868"/>
    </source>
</evidence>
<dbReference type="GO" id="GO:0007586">
    <property type="term" value="P:digestion"/>
    <property type="evidence" value="ECO:0007669"/>
    <property type="project" value="UniProtKB-KW"/>
</dbReference>
<dbReference type="EMBL" id="JANPWB010000009">
    <property type="protein sequence ID" value="KAJ1151412.1"/>
    <property type="molecule type" value="Genomic_DNA"/>
</dbReference>
<dbReference type="InterPro" id="IPR001314">
    <property type="entry name" value="Peptidase_S1A"/>
</dbReference>
<keyword evidence="7" id="KW-0865">Zymogen</keyword>
<dbReference type="GO" id="GO:0005615">
    <property type="term" value="C:extracellular space"/>
    <property type="evidence" value="ECO:0007669"/>
    <property type="project" value="TreeGrafter"/>
</dbReference>
<evidence type="ECO:0000256" key="5">
    <source>
        <dbReference type="ARBA" id="ARBA00022801"/>
    </source>
</evidence>
<comment type="caution">
    <text evidence="14">The sequence shown here is derived from an EMBL/GenBank/DDBJ whole genome shotgun (WGS) entry which is preliminary data.</text>
</comment>
<keyword evidence="8" id="KW-1015">Disulfide bond</keyword>
<protein>
    <recommendedName>
        <fullName evidence="11">Trypsin</fullName>
        <ecNumber evidence="10">3.4.21.4</ecNumber>
    </recommendedName>
</protein>
<keyword evidence="5" id="KW-0378">Hydrolase</keyword>
<keyword evidence="3" id="KW-0645">Protease</keyword>
<keyword evidence="15" id="KW-1185">Reference proteome</keyword>
<organism evidence="14 15">
    <name type="scientific">Pleurodeles waltl</name>
    <name type="common">Iberian ribbed newt</name>
    <dbReference type="NCBI Taxonomy" id="8319"/>
    <lineage>
        <taxon>Eukaryota</taxon>
        <taxon>Metazoa</taxon>
        <taxon>Chordata</taxon>
        <taxon>Craniata</taxon>
        <taxon>Vertebrata</taxon>
        <taxon>Euteleostomi</taxon>
        <taxon>Amphibia</taxon>
        <taxon>Batrachia</taxon>
        <taxon>Caudata</taxon>
        <taxon>Salamandroidea</taxon>
        <taxon>Salamandridae</taxon>
        <taxon>Pleurodelinae</taxon>
        <taxon>Pleurodeles</taxon>
    </lineage>
</organism>